<dbReference type="InterPro" id="IPR053335">
    <property type="entry name" value="Fatty_acid_desaturase_CarF"/>
</dbReference>
<evidence type="ECO:0000256" key="6">
    <source>
        <dbReference type="SAM" id="Phobius"/>
    </source>
</evidence>
<dbReference type="PANTHER" id="PTHR48230:SF1">
    <property type="entry name" value="LIPID DESATURASE DOMAIN-CONTAINING PROTEIN"/>
    <property type="match status" value="1"/>
</dbReference>
<dbReference type="Proteomes" id="UP001549799">
    <property type="component" value="Unassembled WGS sequence"/>
</dbReference>
<comment type="subcellular location">
    <subcellularLocation>
        <location evidence="1">Membrane</location>
        <topology evidence="1">Multi-pass membrane protein</topology>
    </subcellularLocation>
</comment>
<evidence type="ECO:0000256" key="1">
    <source>
        <dbReference type="ARBA" id="ARBA00004141"/>
    </source>
</evidence>
<organism evidence="8 9">
    <name type="scientific">Sediminicola arcticus</name>
    <dbReference type="NCBI Taxonomy" id="1574308"/>
    <lineage>
        <taxon>Bacteria</taxon>
        <taxon>Pseudomonadati</taxon>
        <taxon>Bacteroidota</taxon>
        <taxon>Flavobacteriia</taxon>
        <taxon>Flavobacteriales</taxon>
        <taxon>Flavobacteriaceae</taxon>
        <taxon>Sediminicola</taxon>
    </lineage>
</organism>
<evidence type="ECO:0000256" key="4">
    <source>
        <dbReference type="ARBA" id="ARBA00022989"/>
    </source>
</evidence>
<evidence type="ECO:0000313" key="8">
    <source>
        <dbReference type="EMBL" id="MET6991191.1"/>
    </source>
</evidence>
<keyword evidence="3 6" id="KW-0812">Transmembrane</keyword>
<dbReference type="Pfam" id="PF10520">
    <property type="entry name" value="Lipid_desat"/>
    <property type="match status" value="1"/>
</dbReference>
<evidence type="ECO:0000259" key="7">
    <source>
        <dbReference type="Pfam" id="PF10520"/>
    </source>
</evidence>
<comment type="similarity">
    <text evidence="2">Belongs to the fatty acid desaturase CarF family.</text>
</comment>
<protein>
    <submittedName>
        <fullName evidence="8">Fatty acid desaturase CarF family protein</fullName>
    </submittedName>
</protein>
<evidence type="ECO:0000256" key="3">
    <source>
        <dbReference type="ARBA" id="ARBA00022692"/>
    </source>
</evidence>
<gene>
    <name evidence="8" type="ORF">ABXZ36_11090</name>
</gene>
<reference evidence="8 9" key="1">
    <citation type="submission" date="2024-07" db="EMBL/GenBank/DDBJ databases">
        <title>The genome sequence of type strain Sediminicola arcticus GDMCC 1.2805.</title>
        <authorList>
            <person name="Liu Y."/>
        </authorList>
    </citation>
    <scope>NUCLEOTIDE SEQUENCE [LARGE SCALE GENOMIC DNA]</scope>
    <source>
        <strain evidence="8 9">GDMCC 1.2805</strain>
    </source>
</reference>
<dbReference type="EMBL" id="JBEXAE010000005">
    <property type="protein sequence ID" value="MET6991191.1"/>
    <property type="molecule type" value="Genomic_DNA"/>
</dbReference>
<dbReference type="RefSeq" id="WP_354615645.1">
    <property type="nucleotide sequence ID" value="NZ_JBEXAE010000005.1"/>
</dbReference>
<dbReference type="InterPro" id="IPR019547">
    <property type="entry name" value="Lipid_desat"/>
</dbReference>
<sequence>MPSLIWGFHWELLLFLLFSANWNMIHKWSHQRRSETSYVIKKLQLLKLIQSKDHHKKHHSESFNHNYCIMTNFINPILRRIYFWEIIIKFLKLLKISTNNSLV</sequence>
<feature type="domain" description="Lipid desaturase" evidence="7">
    <location>
        <begin position="9"/>
        <end position="91"/>
    </location>
</feature>
<keyword evidence="5 6" id="KW-0472">Membrane</keyword>
<keyword evidence="4 6" id="KW-1133">Transmembrane helix</keyword>
<name>A0ABV2SVL8_9FLAO</name>
<dbReference type="PANTHER" id="PTHR48230">
    <property type="match status" value="1"/>
</dbReference>
<comment type="caution">
    <text evidence="8">The sequence shown here is derived from an EMBL/GenBank/DDBJ whole genome shotgun (WGS) entry which is preliminary data.</text>
</comment>
<evidence type="ECO:0000256" key="5">
    <source>
        <dbReference type="ARBA" id="ARBA00023136"/>
    </source>
</evidence>
<accession>A0ABV2SVL8</accession>
<evidence type="ECO:0000256" key="2">
    <source>
        <dbReference type="ARBA" id="ARBA00007620"/>
    </source>
</evidence>
<evidence type="ECO:0000313" key="9">
    <source>
        <dbReference type="Proteomes" id="UP001549799"/>
    </source>
</evidence>
<keyword evidence="9" id="KW-1185">Reference proteome</keyword>
<feature type="transmembrane region" description="Helical" evidence="6">
    <location>
        <begin position="6"/>
        <end position="25"/>
    </location>
</feature>
<proteinExistence type="inferred from homology"/>